<gene>
    <name evidence="1" type="ORF">ACFPN2_06975</name>
</gene>
<dbReference type="RefSeq" id="WP_380595900.1">
    <property type="nucleotide sequence ID" value="NZ_JBHSDU010000003.1"/>
</dbReference>
<dbReference type="Pfam" id="PF04267">
    <property type="entry name" value="SoxD"/>
    <property type="match status" value="1"/>
</dbReference>
<reference evidence="2" key="1">
    <citation type="journal article" date="2019" name="Int. J. Syst. Evol. Microbiol.">
        <title>The Global Catalogue of Microorganisms (GCM) 10K type strain sequencing project: providing services to taxonomists for standard genome sequencing and annotation.</title>
        <authorList>
            <consortium name="The Broad Institute Genomics Platform"/>
            <consortium name="The Broad Institute Genome Sequencing Center for Infectious Disease"/>
            <person name="Wu L."/>
            <person name="Ma J."/>
        </authorList>
    </citation>
    <scope>NUCLEOTIDE SEQUENCE [LARGE SCALE GENOMIC DNA]</scope>
    <source>
        <strain evidence="2">CGMCC 1.10759</strain>
    </source>
</reference>
<comment type="caution">
    <text evidence="1">The sequence shown here is derived from an EMBL/GenBank/DDBJ whole genome shotgun (WGS) entry which is preliminary data.</text>
</comment>
<dbReference type="Gene3D" id="3.30.2270.10">
    <property type="entry name" value="Folate-binding superfamily"/>
    <property type="match status" value="1"/>
</dbReference>
<keyword evidence="2" id="KW-1185">Reference proteome</keyword>
<evidence type="ECO:0000313" key="1">
    <source>
        <dbReference type="EMBL" id="MFC4308820.1"/>
    </source>
</evidence>
<proteinExistence type="predicted"/>
<dbReference type="EMBL" id="JBHSDU010000003">
    <property type="protein sequence ID" value="MFC4308820.1"/>
    <property type="molecule type" value="Genomic_DNA"/>
</dbReference>
<accession>A0ABV8SPC7</accession>
<name>A0ABV8SPC7_9GAMM</name>
<dbReference type="InterPro" id="IPR006279">
    <property type="entry name" value="SoxD"/>
</dbReference>
<evidence type="ECO:0000313" key="2">
    <source>
        <dbReference type="Proteomes" id="UP001595904"/>
    </source>
</evidence>
<organism evidence="1 2">
    <name type="scientific">Steroidobacter flavus</name>
    <dbReference type="NCBI Taxonomy" id="1842136"/>
    <lineage>
        <taxon>Bacteria</taxon>
        <taxon>Pseudomonadati</taxon>
        <taxon>Pseudomonadota</taxon>
        <taxon>Gammaproteobacteria</taxon>
        <taxon>Steroidobacterales</taxon>
        <taxon>Steroidobacteraceae</taxon>
        <taxon>Steroidobacter</taxon>
    </lineage>
</organism>
<dbReference type="Proteomes" id="UP001595904">
    <property type="component" value="Unassembled WGS sequence"/>
</dbReference>
<dbReference type="InterPro" id="IPR038561">
    <property type="entry name" value="SoxD_sf"/>
</dbReference>
<sequence length="94" mass="10860">MRIQCPFCGERDSSEFTYLGDATVRRPDPGAPEQFFEAVYLRDNPAGRHEELWYHGFGCRSWLRVTRDTRTHEIFAVEMCNEGTTEASKEAVRA</sequence>
<protein>
    <submittedName>
        <fullName evidence="1">Sarcosine oxidase subunit delta</fullName>
    </submittedName>
</protein>